<comment type="caution">
    <text evidence="2">The sequence shown here is derived from an EMBL/GenBank/DDBJ whole genome shotgun (WGS) entry which is preliminary data.</text>
</comment>
<keyword evidence="1" id="KW-0812">Transmembrane</keyword>
<keyword evidence="1" id="KW-0472">Membrane</keyword>
<feature type="transmembrane region" description="Helical" evidence="1">
    <location>
        <begin position="99"/>
        <end position="118"/>
    </location>
</feature>
<feature type="transmembrane region" description="Helical" evidence="1">
    <location>
        <begin position="57"/>
        <end position="87"/>
    </location>
</feature>
<feature type="transmembrane region" description="Helical" evidence="1">
    <location>
        <begin position="12"/>
        <end position="33"/>
    </location>
</feature>
<accession>A0A955RQI8</accession>
<organism evidence="2 3">
    <name type="scientific">candidate division WWE3 bacterium</name>
    <dbReference type="NCBI Taxonomy" id="2053526"/>
    <lineage>
        <taxon>Bacteria</taxon>
        <taxon>Katanobacteria</taxon>
    </lineage>
</organism>
<reference evidence="2" key="2">
    <citation type="journal article" date="2021" name="Microbiome">
        <title>Successional dynamics and alternative stable states in a saline activated sludge microbial community over 9 years.</title>
        <authorList>
            <person name="Wang Y."/>
            <person name="Ye J."/>
            <person name="Ju F."/>
            <person name="Liu L."/>
            <person name="Boyd J.A."/>
            <person name="Deng Y."/>
            <person name="Parks D.H."/>
            <person name="Jiang X."/>
            <person name="Yin X."/>
            <person name="Woodcroft B.J."/>
            <person name="Tyson G.W."/>
            <person name="Hugenholtz P."/>
            <person name="Polz M.F."/>
            <person name="Zhang T."/>
        </authorList>
    </citation>
    <scope>NUCLEOTIDE SEQUENCE</scope>
    <source>
        <strain evidence="2">HKST-UBA03</strain>
    </source>
</reference>
<protein>
    <submittedName>
        <fullName evidence="2">Uncharacterized protein</fullName>
    </submittedName>
</protein>
<dbReference type="EMBL" id="JAGQKZ010000002">
    <property type="protein sequence ID" value="MCA9391676.1"/>
    <property type="molecule type" value="Genomic_DNA"/>
</dbReference>
<gene>
    <name evidence="2" type="ORF">KC614_00535</name>
</gene>
<evidence type="ECO:0000256" key="1">
    <source>
        <dbReference type="SAM" id="Phobius"/>
    </source>
</evidence>
<dbReference type="AlphaFoldDB" id="A0A955RQI8"/>
<reference evidence="2" key="1">
    <citation type="submission" date="2020-04" db="EMBL/GenBank/DDBJ databases">
        <authorList>
            <person name="Zhang T."/>
        </authorList>
    </citation>
    <scope>NUCLEOTIDE SEQUENCE</scope>
    <source>
        <strain evidence="2">HKST-UBA03</strain>
    </source>
</reference>
<evidence type="ECO:0000313" key="3">
    <source>
        <dbReference type="Proteomes" id="UP000751518"/>
    </source>
</evidence>
<evidence type="ECO:0000313" key="2">
    <source>
        <dbReference type="EMBL" id="MCA9391676.1"/>
    </source>
</evidence>
<keyword evidence="1" id="KW-1133">Transmembrane helix</keyword>
<proteinExistence type="predicted"/>
<name>A0A955RQI8_UNCKA</name>
<sequence>MDNYLRPSRMWSVFVTIPLIGFIVGIASFYYTLKDLLLIGIPYDPITLEANYILPSYFSYMVVGLFVLQLIVTVVSIANYVYAFANLGRDKELSPGGKIAWGAILLSSGFITIPIYHFTRLLKIKHDTTDI</sequence>
<dbReference type="Proteomes" id="UP000751518">
    <property type="component" value="Unassembled WGS sequence"/>
</dbReference>